<dbReference type="PANTHER" id="PTHR46342:SF1">
    <property type="entry name" value="ALPHA-CATULIN"/>
    <property type="match status" value="1"/>
</dbReference>
<evidence type="ECO:0000256" key="2">
    <source>
        <dbReference type="ARBA" id="ARBA00004245"/>
    </source>
</evidence>
<evidence type="ECO:0000256" key="7">
    <source>
        <dbReference type="ARBA" id="ARBA00022692"/>
    </source>
</evidence>
<dbReference type="PANTHER" id="PTHR46342">
    <property type="entry name" value="ALPHA-CATULIN"/>
    <property type="match status" value="1"/>
</dbReference>
<evidence type="ECO:0000256" key="10">
    <source>
        <dbReference type="ARBA" id="ARBA00023212"/>
    </source>
</evidence>
<dbReference type="EMBL" id="KE161425">
    <property type="protein sequence ID" value="EPQ03682.1"/>
    <property type="molecule type" value="Genomic_DNA"/>
</dbReference>
<keyword evidence="7 16" id="KW-0812">Transmembrane</keyword>
<keyword evidence="10" id="KW-0206">Cytoskeleton</keyword>
<evidence type="ECO:0000256" key="11">
    <source>
        <dbReference type="ARBA" id="ARBA00055777"/>
    </source>
</evidence>
<sequence>MYFHVYIFYNCVYISFKIWTLVVGYVLAVSFKWNASTERYLRAVSIPVWIILLFHLASLAGSWRIPVFLVIVFLMSVGTLYEKQNGKESSGAELPGQVISMAASTLATLAISITGYESSTEDQPSTQPAGAELPGQVISMAASTLATLAISITGYESSTEDQPSTQPAETMDRGEPPPTLSSSSPSSPSPTLRRQRPEIGAFPRKKKTSDFYFVTLVWAIIAVQLWLNLWIVQLLPVPIAVWILKKLVIHFGVVDFLEKRCAVWWRVVERFLKDRQEALAPWPIVGLGKFLLKVDSKIIIWLEKMLDKIISIFIIFLLVIGTLLLALLLTAKVHQESVHMIEVTSSLINETLANHPEWANWLPEAQVVQRALNSAANNVYQYGREWITHKLHKILGDKVNNTAVIEKQVLELWDRLYHSWFVKNVTHSGRHKGHKMHINRQNSWLGDILDWQDIASFVHENIETFLSILSFGFPIWKMKILESLWIVMSRNVSLLFTTVTTLLTILFYSGTALLNFVLSLIIFLTTLFYLLSSSDEYYKPVKWVISLTPLSQPGPSSNIIGQSVEEAIRGVFDASLKMAGFYGLYTWLTHTIFGINIVFIPSALAAILGAVPFLGTYWAAIPAVLDLWLTQGLGCKAVLLLVFHLLPTYFVDTAIYSDISGGGHPYLTGLAVAGGAYYLGLEGAIIGPILLCILVVASNIYSAMLITTLINHKDNTKKSDKTLQAIQRVGQAVNLAVGRFVKVGEAIANENWDLKEEITIACIEAKQAGETIAALTDVSTPNHPESGGQITIFTDKTGVIKAARLLLSSVTKVLLLADRVVIKQIITSRNKVLATMERLEKVNSFQEFVQIFSQFGNEMVEFAHLTGDRQNDLKDEKKKAKMAAARAVLEKCTMMLLTASKTCLRHPNCESAHKNKEGVFDRMKVALDKVIEIVTDCKPNGETDGAATSIFTGIKEFKMNIEALRENLYFQSKENLSATLEAVLERTEDFTDSAYTSHEHRERILDLSAHARAELQQLASVWLQAQSKRTKSIAEELELSILKISHGLNELKKELHSTATQLAADLLKYHADHVVLKALKLTGVEGNLEGLAECACKFSEQKEQLVETCRLLRHVSGTEPLEITCIHAEETFQVTGQQIISAAETLTLHPSSKIAKENLDVFCEAWESQISDMSTLLREINDVFEGRRGEKYGYLSLPKPMKNNANLKSLKPEKSDSEEKAKIAKLGLKLGLLTSDANCEIEKWENQENEIVRYGRNMSRMAYSLYLFTRGEGPLKTSQDLIHQLEVFAEEGLKVASSAQAFSKQLKDDDKLMLLLEINKLIPLCHQLQTITKTPMQNQGLLKVDKCITKTRSMMAILVQLLSLCFKLLKKLQMENNRWVSVTNKDSVDGKT</sequence>
<evidence type="ECO:0000256" key="16">
    <source>
        <dbReference type="SAM" id="Phobius"/>
    </source>
</evidence>
<keyword evidence="6" id="KW-0597">Phosphoprotein</keyword>
<comment type="similarity">
    <text evidence="3">Belongs to the vinculin/alpha-catenin family.</text>
</comment>
<dbReference type="Gene3D" id="1.20.120.230">
    <property type="entry name" value="Alpha-catenin/vinculin-like"/>
    <property type="match status" value="4"/>
</dbReference>
<dbReference type="GO" id="GO:0005737">
    <property type="term" value="C:cytoplasm"/>
    <property type="evidence" value="ECO:0007669"/>
    <property type="project" value="UniProtKB-ARBA"/>
</dbReference>
<evidence type="ECO:0000256" key="1">
    <source>
        <dbReference type="ARBA" id="ARBA00004141"/>
    </source>
</evidence>
<evidence type="ECO:0000256" key="4">
    <source>
        <dbReference type="ARBA" id="ARBA00009773"/>
    </source>
</evidence>
<feature type="transmembrane region" description="Helical" evidence="16">
    <location>
        <begin position="40"/>
        <end position="57"/>
    </location>
</feature>
<dbReference type="InterPro" id="IPR002549">
    <property type="entry name" value="AI-2E-like"/>
</dbReference>
<proteinExistence type="inferred from homology"/>
<comment type="subcellular location">
    <subcellularLocation>
        <location evidence="2">Cytoplasm</location>
        <location evidence="2">Cytoskeleton</location>
    </subcellularLocation>
    <subcellularLocation>
        <location evidence="1">Membrane</location>
        <topology evidence="1">Multi-pass membrane protein</topology>
    </subcellularLocation>
</comment>
<feature type="transmembrane region" description="Helical" evidence="16">
    <location>
        <begin position="308"/>
        <end position="331"/>
    </location>
</feature>
<feature type="transmembrane region" description="Helical" evidence="16">
    <location>
        <begin position="513"/>
        <end position="532"/>
    </location>
</feature>
<dbReference type="GO" id="GO:0051015">
    <property type="term" value="F:actin filament binding"/>
    <property type="evidence" value="ECO:0007669"/>
    <property type="project" value="InterPro"/>
</dbReference>
<evidence type="ECO:0000256" key="15">
    <source>
        <dbReference type="SAM" id="MobiDB-lite"/>
    </source>
</evidence>
<comment type="similarity">
    <text evidence="4">Belongs to the autoinducer-2 exporter (AI-2E) (TC 2.A.86) family.</text>
</comment>
<dbReference type="InterPro" id="IPR030045">
    <property type="entry name" value="CTNNAL1"/>
</dbReference>
<comment type="function">
    <text evidence="11">May modulate the Rho pathway signaling by providing a scaffold for the Lbc Rho guanine nucleotide exchange factor (ARHGEF1).</text>
</comment>
<keyword evidence="18" id="KW-1185">Reference proteome</keyword>
<feature type="transmembrane region" description="Helical" evidence="16">
    <location>
        <begin position="484"/>
        <end position="507"/>
    </location>
</feature>
<organism evidence="17 18">
    <name type="scientific">Myotis brandtii</name>
    <name type="common">Brandt's bat</name>
    <dbReference type="NCBI Taxonomy" id="109478"/>
    <lineage>
        <taxon>Eukaryota</taxon>
        <taxon>Metazoa</taxon>
        <taxon>Chordata</taxon>
        <taxon>Craniata</taxon>
        <taxon>Vertebrata</taxon>
        <taxon>Euteleostomi</taxon>
        <taxon>Mammalia</taxon>
        <taxon>Eutheria</taxon>
        <taxon>Laurasiatheria</taxon>
        <taxon>Chiroptera</taxon>
        <taxon>Yangochiroptera</taxon>
        <taxon>Vespertilionidae</taxon>
        <taxon>Myotis</taxon>
    </lineage>
</organism>
<evidence type="ECO:0000256" key="12">
    <source>
        <dbReference type="ARBA" id="ARBA00074310"/>
    </source>
</evidence>
<dbReference type="FunFam" id="1.20.120.230:FF:000017">
    <property type="entry name" value="Catenin alpha like 1"/>
    <property type="match status" value="1"/>
</dbReference>
<evidence type="ECO:0000256" key="8">
    <source>
        <dbReference type="ARBA" id="ARBA00022989"/>
    </source>
</evidence>
<evidence type="ECO:0000256" key="14">
    <source>
        <dbReference type="ARBA" id="ARBA00081546"/>
    </source>
</evidence>
<evidence type="ECO:0000256" key="5">
    <source>
        <dbReference type="ARBA" id="ARBA00022490"/>
    </source>
</evidence>
<feature type="region of interest" description="Disordered" evidence="15">
    <location>
        <begin position="156"/>
        <end position="199"/>
    </location>
</feature>
<accession>S7P7K1</accession>
<feature type="transmembrane region" description="Helical" evidence="16">
    <location>
        <begin position="211"/>
        <end position="231"/>
    </location>
</feature>
<keyword evidence="8 16" id="KW-1133">Transmembrane helix</keyword>
<dbReference type="FunFam" id="1.20.120.230:FF:000014">
    <property type="entry name" value="Catenin alpha like 1"/>
    <property type="match status" value="1"/>
</dbReference>
<feature type="transmembrane region" description="Helical" evidence="16">
    <location>
        <begin position="6"/>
        <end position="28"/>
    </location>
</feature>
<feature type="compositionally biased region" description="Polar residues" evidence="15">
    <location>
        <begin position="156"/>
        <end position="168"/>
    </location>
</feature>
<dbReference type="GO" id="GO:0007155">
    <property type="term" value="P:cell adhesion"/>
    <property type="evidence" value="ECO:0007669"/>
    <property type="project" value="InterPro"/>
</dbReference>
<dbReference type="eggNOG" id="KOG3681">
    <property type="taxonomic scope" value="Eukaryota"/>
</dbReference>
<dbReference type="Proteomes" id="UP000052978">
    <property type="component" value="Unassembled WGS sequence"/>
</dbReference>
<evidence type="ECO:0000256" key="13">
    <source>
        <dbReference type="ARBA" id="ARBA00081184"/>
    </source>
</evidence>
<dbReference type="GO" id="GO:0007266">
    <property type="term" value="P:Rho protein signal transduction"/>
    <property type="evidence" value="ECO:0007669"/>
    <property type="project" value="InterPro"/>
</dbReference>
<gene>
    <name evidence="17" type="ORF">D623_10031577</name>
</gene>
<dbReference type="InterPro" id="IPR006077">
    <property type="entry name" value="Vinculin/catenin"/>
</dbReference>
<dbReference type="GO" id="GO:0016020">
    <property type="term" value="C:membrane"/>
    <property type="evidence" value="ECO:0007669"/>
    <property type="project" value="UniProtKB-SubCell"/>
</dbReference>
<dbReference type="FunFam" id="1.20.120.230:FF:000016">
    <property type="entry name" value="Catenin alpha like 1"/>
    <property type="match status" value="1"/>
</dbReference>
<evidence type="ECO:0000256" key="9">
    <source>
        <dbReference type="ARBA" id="ARBA00023136"/>
    </source>
</evidence>
<dbReference type="InterPro" id="IPR036723">
    <property type="entry name" value="Alpha-catenin/vinculin-like_sf"/>
</dbReference>
<reference evidence="17 18" key="1">
    <citation type="journal article" date="2013" name="Nat. Commun.">
        <title>Genome analysis reveals insights into physiology and longevity of the Brandt's bat Myotis brandtii.</title>
        <authorList>
            <person name="Seim I."/>
            <person name="Fang X."/>
            <person name="Xiong Z."/>
            <person name="Lobanov A.V."/>
            <person name="Huang Z."/>
            <person name="Ma S."/>
            <person name="Feng Y."/>
            <person name="Turanov A.A."/>
            <person name="Zhu Y."/>
            <person name="Lenz T.L."/>
            <person name="Gerashchenko M.V."/>
            <person name="Fan D."/>
            <person name="Hee Yim S."/>
            <person name="Yao X."/>
            <person name="Jordan D."/>
            <person name="Xiong Y."/>
            <person name="Ma Y."/>
            <person name="Lyapunov A.N."/>
            <person name="Chen G."/>
            <person name="Kulakova O.I."/>
            <person name="Sun Y."/>
            <person name="Lee S.G."/>
            <person name="Bronson R.T."/>
            <person name="Moskalev A.A."/>
            <person name="Sunyaev S.R."/>
            <person name="Zhang G."/>
            <person name="Krogh A."/>
            <person name="Wang J."/>
            <person name="Gladyshev V.N."/>
        </authorList>
    </citation>
    <scope>NUCLEOTIDE SEQUENCE [LARGE SCALE GENOMIC DNA]</scope>
</reference>
<protein>
    <recommendedName>
        <fullName evidence="12">Alpha-catulin</fullName>
    </recommendedName>
    <alternativeName>
        <fullName evidence="13">Alpha-catenin-related protein</fullName>
    </alternativeName>
    <alternativeName>
        <fullName evidence="14">Catenin alpha-like protein 1</fullName>
    </alternativeName>
</protein>
<keyword evidence="5" id="KW-0963">Cytoplasm</keyword>
<dbReference type="Pfam" id="PF01594">
    <property type="entry name" value="AI-2E_transport"/>
    <property type="match status" value="1"/>
</dbReference>
<name>S7P7K1_MYOBR</name>
<evidence type="ECO:0000256" key="6">
    <source>
        <dbReference type="ARBA" id="ARBA00022553"/>
    </source>
</evidence>
<keyword evidence="9 16" id="KW-0472">Membrane</keyword>
<evidence type="ECO:0000256" key="3">
    <source>
        <dbReference type="ARBA" id="ARBA00008376"/>
    </source>
</evidence>
<dbReference type="Pfam" id="PF01044">
    <property type="entry name" value="Vinculin"/>
    <property type="match status" value="2"/>
</dbReference>
<evidence type="ECO:0000313" key="17">
    <source>
        <dbReference type="EMBL" id="EPQ03682.1"/>
    </source>
</evidence>
<feature type="transmembrane region" description="Helical" evidence="16">
    <location>
        <begin position="63"/>
        <end position="81"/>
    </location>
</feature>
<dbReference type="GO" id="GO:0005856">
    <property type="term" value="C:cytoskeleton"/>
    <property type="evidence" value="ECO:0007669"/>
    <property type="project" value="UniProtKB-SubCell"/>
</dbReference>
<evidence type="ECO:0000313" key="18">
    <source>
        <dbReference type="Proteomes" id="UP000052978"/>
    </source>
</evidence>
<feature type="compositionally biased region" description="Low complexity" evidence="15">
    <location>
        <begin position="180"/>
        <end position="192"/>
    </location>
</feature>
<dbReference type="SUPFAM" id="SSF47220">
    <property type="entry name" value="alpha-catenin/vinculin-like"/>
    <property type="match status" value="3"/>
</dbReference>